<sequence length="162" mass="18836">MGREQEDLMAYALPIQMIPNIGDLDPSDPNNDYWTEERILMYLERETRISMELSLNENGLSENLQIPSTEKVISDRYYEDWSMVRNLLHTYCNKSGVEWTKKWEVLSIAGYDQCSNSFYNYDPTSELGSSARRRRSSRSESIWLSAASHFGTPSFLCRFCGM</sequence>
<gene>
    <name evidence="1" type="ORF">LIER_37759</name>
    <name evidence="2" type="ORF">LIER_37808</name>
</gene>
<reference evidence="1 3" key="1">
    <citation type="submission" date="2024-01" db="EMBL/GenBank/DDBJ databases">
        <title>The complete chloroplast genome sequence of Lithospermum erythrorhizon: insights into the phylogenetic relationship among Boraginaceae species and the maternal lineages of purple gromwells.</title>
        <authorList>
            <person name="Okada T."/>
            <person name="Watanabe K."/>
        </authorList>
    </citation>
    <scope>NUCLEOTIDE SEQUENCE [LARGE SCALE GENOMIC DNA]</scope>
</reference>
<accession>A0AAV3PRE0</accession>
<proteinExistence type="predicted"/>
<dbReference type="AlphaFoldDB" id="A0AAV3PRE0"/>
<protein>
    <submittedName>
        <fullName evidence="1">Uncharacterized protein</fullName>
    </submittedName>
</protein>
<dbReference type="Proteomes" id="UP001454036">
    <property type="component" value="Unassembled WGS sequence"/>
</dbReference>
<comment type="caution">
    <text evidence="1">The sequence shown here is derived from an EMBL/GenBank/DDBJ whole genome shotgun (WGS) entry which is preliminary data.</text>
</comment>
<evidence type="ECO:0000313" key="1">
    <source>
        <dbReference type="EMBL" id="GAA0153878.1"/>
    </source>
</evidence>
<organism evidence="1 3">
    <name type="scientific">Lithospermum erythrorhizon</name>
    <name type="common">Purple gromwell</name>
    <name type="synonym">Lithospermum officinale var. erythrorhizon</name>
    <dbReference type="NCBI Taxonomy" id="34254"/>
    <lineage>
        <taxon>Eukaryota</taxon>
        <taxon>Viridiplantae</taxon>
        <taxon>Streptophyta</taxon>
        <taxon>Embryophyta</taxon>
        <taxon>Tracheophyta</taxon>
        <taxon>Spermatophyta</taxon>
        <taxon>Magnoliopsida</taxon>
        <taxon>eudicotyledons</taxon>
        <taxon>Gunneridae</taxon>
        <taxon>Pentapetalae</taxon>
        <taxon>asterids</taxon>
        <taxon>lamiids</taxon>
        <taxon>Boraginales</taxon>
        <taxon>Boraginaceae</taxon>
        <taxon>Boraginoideae</taxon>
        <taxon>Lithospermeae</taxon>
        <taxon>Lithospermum</taxon>
    </lineage>
</organism>
<evidence type="ECO:0000313" key="2">
    <source>
        <dbReference type="EMBL" id="GAA0154135.1"/>
    </source>
</evidence>
<dbReference type="EMBL" id="BAABME010018526">
    <property type="protein sequence ID" value="GAA0154135.1"/>
    <property type="molecule type" value="Genomic_DNA"/>
</dbReference>
<name>A0AAV3PRE0_LITER</name>
<dbReference type="EMBL" id="BAABME010018456">
    <property type="protein sequence ID" value="GAA0153878.1"/>
    <property type="molecule type" value="Genomic_DNA"/>
</dbReference>
<keyword evidence="3" id="KW-1185">Reference proteome</keyword>
<evidence type="ECO:0000313" key="3">
    <source>
        <dbReference type="Proteomes" id="UP001454036"/>
    </source>
</evidence>